<dbReference type="EMBL" id="JAJSBI010000017">
    <property type="protein sequence ID" value="MCD9877704.1"/>
    <property type="molecule type" value="Genomic_DNA"/>
</dbReference>
<name>A0A9Q3VS99_9ACTN</name>
<dbReference type="Proteomes" id="UP001108029">
    <property type="component" value="Unassembled WGS sequence"/>
</dbReference>
<gene>
    <name evidence="1" type="ORF">LJ657_29585</name>
</gene>
<protein>
    <submittedName>
        <fullName evidence="1">Arginine deiminase family protein</fullName>
    </submittedName>
</protein>
<comment type="caution">
    <text evidence="1">The sequence shown here is derived from an EMBL/GenBank/DDBJ whole genome shotgun (WGS) entry which is preliminary data.</text>
</comment>
<keyword evidence="2" id="KW-1185">Reference proteome</keyword>
<dbReference type="Pfam" id="PF02274">
    <property type="entry name" value="ADI"/>
    <property type="match status" value="1"/>
</dbReference>
<evidence type="ECO:0000313" key="2">
    <source>
        <dbReference type="Proteomes" id="UP001108029"/>
    </source>
</evidence>
<evidence type="ECO:0000313" key="1">
    <source>
        <dbReference type="EMBL" id="MCD9877704.1"/>
    </source>
</evidence>
<organism evidence="1 2">
    <name type="scientific">Streptomyces guryensis</name>
    <dbReference type="NCBI Taxonomy" id="2886947"/>
    <lineage>
        <taxon>Bacteria</taxon>
        <taxon>Bacillati</taxon>
        <taxon>Actinomycetota</taxon>
        <taxon>Actinomycetes</taxon>
        <taxon>Kitasatosporales</taxon>
        <taxon>Streptomycetaceae</taxon>
        <taxon>Streptomyces</taxon>
    </lineage>
</organism>
<dbReference type="RefSeq" id="WP_232651891.1">
    <property type="nucleotide sequence ID" value="NZ_JAJSBI010000017.1"/>
</dbReference>
<sequence>MVFPYDPQHPGRHAAAQGSIEVITTVGAELGRGRGGGHRMTCPSVWDPVEF</sequence>
<proteinExistence type="predicted"/>
<accession>A0A9Q3VS99</accession>
<dbReference type="AlphaFoldDB" id="A0A9Q3VS99"/>
<reference evidence="1" key="1">
    <citation type="submission" date="2021-12" db="EMBL/GenBank/DDBJ databases">
        <authorList>
            <person name="Lee J.-H."/>
            <person name="Kim S.-B."/>
        </authorList>
    </citation>
    <scope>NUCLEOTIDE SEQUENCE</scope>
    <source>
        <strain evidence="1">NR30</strain>
    </source>
</reference>